<dbReference type="Proteomes" id="UP000019146">
    <property type="component" value="Chromosome 2"/>
</dbReference>
<dbReference type="AlphaFoldDB" id="A0A0N7JUR9"/>
<gene>
    <name evidence="1" type="ORF">K788_00026680</name>
</gene>
<evidence type="ECO:0000313" key="2">
    <source>
        <dbReference type="Proteomes" id="UP000019146"/>
    </source>
</evidence>
<dbReference type="EMBL" id="CP012747">
    <property type="protein sequence ID" value="ALL67181.1"/>
    <property type="molecule type" value="Genomic_DNA"/>
</dbReference>
<name>A0A0N7JUR9_9BURK</name>
<dbReference type="KEGG" id="bcai:K788_00026680"/>
<proteinExistence type="predicted"/>
<protein>
    <submittedName>
        <fullName evidence="1">Uncharacterized protein</fullName>
    </submittedName>
</protein>
<reference evidence="1 2" key="1">
    <citation type="journal article" date="2014" name="Genome Announc.">
        <title>Draft Genome Sequence of the Haloacid-Degrading Burkholderia caribensis Strain MBA4.</title>
        <authorList>
            <person name="Pan Y."/>
            <person name="Kong K.F."/>
            <person name="Tsang J.S."/>
        </authorList>
    </citation>
    <scope>NUCLEOTIDE SEQUENCE [LARGE SCALE GENOMIC DNA]</scope>
    <source>
        <strain evidence="1 2">MBA4</strain>
    </source>
</reference>
<evidence type="ECO:0000313" key="1">
    <source>
        <dbReference type="EMBL" id="ALL67181.1"/>
    </source>
</evidence>
<accession>A0A0N7JUR9</accession>
<organism evidence="1 2">
    <name type="scientific">Paraburkholderia caribensis MBA4</name>
    <dbReference type="NCBI Taxonomy" id="1323664"/>
    <lineage>
        <taxon>Bacteria</taxon>
        <taxon>Pseudomonadati</taxon>
        <taxon>Pseudomonadota</taxon>
        <taxon>Betaproteobacteria</taxon>
        <taxon>Burkholderiales</taxon>
        <taxon>Burkholderiaceae</taxon>
        <taxon>Paraburkholderia</taxon>
    </lineage>
</organism>
<sequence>MFAANALKVRLTRFTHPYHNQRQRMVYAAQVANCE</sequence>